<accession>A0A0F4Z4H1</accession>
<reference evidence="1 2" key="1">
    <citation type="submission" date="2015-04" db="EMBL/GenBank/DDBJ databases">
        <authorList>
            <person name="Heijne W.H."/>
            <person name="Fedorova N.D."/>
            <person name="Nierman W.C."/>
            <person name="Vollebregt A.W."/>
            <person name="Zhao Z."/>
            <person name="Wu L."/>
            <person name="Kumar M."/>
            <person name="Stam H."/>
            <person name="van den Berg M.A."/>
            <person name="Pel H.J."/>
        </authorList>
    </citation>
    <scope>NUCLEOTIDE SEQUENCE [LARGE SCALE GENOMIC DNA]</scope>
    <source>
        <strain evidence="1 2">CBS 393.64</strain>
    </source>
</reference>
<comment type="caution">
    <text evidence="1">The sequence shown here is derived from an EMBL/GenBank/DDBJ whole genome shotgun (WGS) entry which is preliminary data.</text>
</comment>
<sequence length="98" mass="11209">MPNYRTLPWCLMPSPGSSYITIPVSVGYHVRTLLSEVAVQNRLVEYNSRLWDPSAVLRRGSRDTSAAGYYNSATVFWEFWKQAPTQQSWVGNSRKILP</sequence>
<gene>
    <name evidence="1" type="ORF">T310_0746</name>
</gene>
<dbReference type="AlphaFoldDB" id="A0A0F4Z4H1"/>
<dbReference type="RefSeq" id="XP_013331832.1">
    <property type="nucleotide sequence ID" value="XM_013476378.1"/>
</dbReference>
<dbReference type="EMBL" id="LASV01000031">
    <property type="protein sequence ID" value="KKA25220.1"/>
    <property type="molecule type" value="Genomic_DNA"/>
</dbReference>
<dbReference type="Proteomes" id="UP000053958">
    <property type="component" value="Unassembled WGS sequence"/>
</dbReference>
<dbReference type="GeneID" id="25312800"/>
<organism evidence="1 2">
    <name type="scientific">Rasamsonia emersonii (strain ATCC 16479 / CBS 393.64 / IMI 116815)</name>
    <dbReference type="NCBI Taxonomy" id="1408163"/>
    <lineage>
        <taxon>Eukaryota</taxon>
        <taxon>Fungi</taxon>
        <taxon>Dikarya</taxon>
        <taxon>Ascomycota</taxon>
        <taxon>Pezizomycotina</taxon>
        <taxon>Eurotiomycetes</taxon>
        <taxon>Eurotiomycetidae</taxon>
        <taxon>Eurotiales</taxon>
        <taxon>Trichocomaceae</taxon>
        <taxon>Rasamsonia</taxon>
    </lineage>
</organism>
<protein>
    <submittedName>
        <fullName evidence="1">Uncharacterized protein</fullName>
    </submittedName>
</protein>
<name>A0A0F4Z4H1_RASE3</name>
<evidence type="ECO:0000313" key="1">
    <source>
        <dbReference type="EMBL" id="KKA25220.1"/>
    </source>
</evidence>
<keyword evidence="2" id="KW-1185">Reference proteome</keyword>
<proteinExistence type="predicted"/>
<evidence type="ECO:0000313" key="2">
    <source>
        <dbReference type="Proteomes" id="UP000053958"/>
    </source>
</evidence>